<keyword evidence="6" id="KW-1185">Reference proteome</keyword>
<dbReference type="AlphaFoldDB" id="A0A4S2MN36"/>
<dbReference type="EMBL" id="ML220140">
    <property type="protein sequence ID" value="TGZ78510.1"/>
    <property type="molecule type" value="Genomic_DNA"/>
</dbReference>
<keyword evidence="3 5" id="KW-0012">Acyltransferase</keyword>
<gene>
    <name evidence="5" type="ORF">EX30DRAFT_355979</name>
</gene>
<dbReference type="Gene3D" id="3.40.630.30">
    <property type="match status" value="1"/>
</dbReference>
<reference evidence="5 6" key="1">
    <citation type="submission" date="2019-04" db="EMBL/GenBank/DDBJ databases">
        <title>Comparative genomics and transcriptomics to analyze fruiting body development in filamentous ascomycetes.</title>
        <authorList>
            <consortium name="DOE Joint Genome Institute"/>
            <person name="Lutkenhaus R."/>
            <person name="Traeger S."/>
            <person name="Breuer J."/>
            <person name="Kuo A."/>
            <person name="Lipzen A."/>
            <person name="Pangilinan J."/>
            <person name="Dilworth D."/>
            <person name="Sandor L."/>
            <person name="Poggeler S."/>
            <person name="Barry K."/>
            <person name="Grigoriev I.V."/>
            <person name="Nowrousian M."/>
        </authorList>
    </citation>
    <scope>NUCLEOTIDE SEQUENCE [LARGE SCALE GENOMIC DNA]</scope>
    <source>
        <strain evidence="5 6">CBS 389.68</strain>
    </source>
</reference>
<accession>A0A4S2MN36</accession>
<dbReference type="SUPFAM" id="SSF55729">
    <property type="entry name" value="Acyl-CoA N-acyltransferases (Nat)"/>
    <property type="match status" value="1"/>
</dbReference>
<dbReference type="InParanoid" id="A0A4S2MN36"/>
<keyword evidence="2 5" id="KW-0808">Transferase</keyword>
<comment type="similarity">
    <text evidence="1">Belongs to the acetyltransferase family.</text>
</comment>
<dbReference type="PANTHER" id="PTHR10545">
    <property type="entry name" value="DIAMINE N-ACETYLTRANSFERASE"/>
    <property type="match status" value="1"/>
</dbReference>
<dbReference type="CDD" id="cd04301">
    <property type="entry name" value="NAT_SF"/>
    <property type="match status" value="1"/>
</dbReference>
<evidence type="ECO:0000313" key="6">
    <source>
        <dbReference type="Proteomes" id="UP000298138"/>
    </source>
</evidence>
<dbReference type="InterPro" id="IPR000182">
    <property type="entry name" value="GNAT_dom"/>
</dbReference>
<evidence type="ECO:0000313" key="5">
    <source>
        <dbReference type="EMBL" id="TGZ78510.1"/>
    </source>
</evidence>
<dbReference type="GO" id="GO:0008080">
    <property type="term" value="F:N-acetyltransferase activity"/>
    <property type="evidence" value="ECO:0007669"/>
    <property type="project" value="TreeGrafter"/>
</dbReference>
<evidence type="ECO:0000256" key="3">
    <source>
        <dbReference type="ARBA" id="ARBA00023315"/>
    </source>
</evidence>
<dbReference type="PROSITE" id="PS51186">
    <property type="entry name" value="GNAT"/>
    <property type="match status" value="1"/>
</dbReference>
<evidence type="ECO:0000259" key="4">
    <source>
        <dbReference type="PROSITE" id="PS51186"/>
    </source>
</evidence>
<dbReference type="InterPro" id="IPR016181">
    <property type="entry name" value="Acyl_CoA_acyltransferase"/>
</dbReference>
<sequence length="178" mass="19551">MSTPTTPAVILRPATVDDVPQILTFIHALAAYEREPPSTVAATIPSLTSTLGFTGGPAYARTILAFTPTGEPAGMALYFNNYSTWRAKPGIYLEDLWVEEKYRGRGYGTALLARLAKEVGEIGGGRLEWSVLKWNEPSIKFYESIGAQNMGKEWQVMRVDGKALEELAEKGPVAEWKV</sequence>
<dbReference type="Proteomes" id="UP000298138">
    <property type="component" value="Unassembled WGS sequence"/>
</dbReference>
<name>A0A4S2MN36_9PEZI</name>
<organism evidence="5 6">
    <name type="scientific">Ascodesmis nigricans</name>
    <dbReference type="NCBI Taxonomy" id="341454"/>
    <lineage>
        <taxon>Eukaryota</taxon>
        <taxon>Fungi</taxon>
        <taxon>Dikarya</taxon>
        <taxon>Ascomycota</taxon>
        <taxon>Pezizomycotina</taxon>
        <taxon>Pezizomycetes</taxon>
        <taxon>Pezizales</taxon>
        <taxon>Ascodesmidaceae</taxon>
        <taxon>Ascodesmis</taxon>
    </lineage>
</organism>
<dbReference type="STRING" id="341454.A0A4S2MN36"/>
<feature type="domain" description="N-acetyltransferase" evidence="4">
    <location>
        <begin position="9"/>
        <end position="171"/>
    </location>
</feature>
<dbReference type="InterPro" id="IPR051016">
    <property type="entry name" value="Diverse_Substrate_AcTransf"/>
</dbReference>
<dbReference type="PANTHER" id="PTHR10545:SF29">
    <property type="entry name" value="GH14572P-RELATED"/>
    <property type="match status" value="1"/>
</dbReference>
<protein>
    <submittedName>
        <fullName evidence="5">Acyl-CoA N-acyltransferase</fullName>
    </submittedName>
</protein>
<dbReference type="OrthoDB" id="7305308at2759"/>
<evidence type="ECO:0000256" key="1">
    <source>
        <dbReference type="ARBA" id="ARBA00008694"/>
    </source>
</evidence>
<evidence type="ECO:0000256" key="2">
    <source>
        <dbReference type="ARBA" id="ARBA00022679"/>
    </source>
</evidence>
<dbReference type="FunFam" id="3.40.630.30:FF:000064">
    <property type="entry name" value="GNAT family acetyltransferase"/>
    <property type="match status" value="1"/>
</dbReference>
<proteinExistence type="inferred from homology"/>
<dbReference type="Pfam" id="PF00583">
    <property type="entry name" value="Acetyltransf_1"/>
    <property type="match status" value="1"/>
</dbReference>